<keyword evidence="2" id="KW-1185">Reference proteome</keyword>
<evidence type="ECO:0000313" key="1">
    <source>
        <dbReference type="EMBL" id="ASU03446.1"/>
    </source>
</evidence>
<protein>
    <submittedName>
        <fullName evidence="1">Uncharacterized protein</fullName>
    </submittedName>
</protein>
<dbReference type="EMBL" id="MF459646">
    <property type="protein sequence ID" value="ASU03446.1"/>
    <property type="molecule type" value="Genomic_DNA"/>
</dbReference>
<evidence type="ECO:0000313" key="2">
    <source>
        <dbReference type="Proteomes" id="UP000225553"/>
    </source>
</evidence>
<name>A0A223LIT4_9CAUD</name>
<gene>
    <name evidence="1" type="ORF">RISINGSUN_224</name>
</gene>
<sequence>MKILKKLVHVLPWGFLQKRLYKKMLVELEQIDQRFLSPRKRYVDVLRDLYDCVNGVDIPLIEDFKRFKQQTVSINFKSSQSASELVLELLEEKRPNWEPFFEQLTPDREERLIDWYSNQSSVNAFMLGGLTVISYYSNYITYKDVRLSTPDVDIEAPFLPELVSFFESKHFKLLVSDLITVYWLALDSNVSR</sequence>
<proteinExistence type="predicted"/>
<accession>A0A223LIT4</accession>
<organism evidence="1 2">
    <name type="scientific">Erwinia phage vB_EamM_RisingSun</name>
    <dbReference type="NCBI Taxonomy" id="2026080"/>
    <lineage>
        <taxon>Viruses</taxon>
        <taxon>Duplodnaviria</taxon>
        <taxon>Heunggongvirae</taxon>
        <taxon>Uroviricota</taxon>
        <taxon>Caudoviricetes</taxon>
        <taxon>Chimalliviridae</taxon>
        <taxon>Risingsunvirus</taxon>
        <taxon>Risingsunvirus risingsun</taxon>
    </lineage>
</organism>
<reference evidence="2" key="1">
    <citation type="submission" date="2017-07" db="EMBL/GenBank/DDBJ databases">
        <authorList>
            <person name="Putnam M.J."/>
            <person name="Sharma R."/>
            <person name="Kruger J.L."/>
            <person name="Berg J.A."/>
            <person name="Payne A.M."/>
            <person name="Fajardo C.P."/>
            <person name="Breakwell D.P."/>
            <person name="Hope S."/>
            <person name="Grose J.H."/>
        </authorList>
    </citation>
    <scope>NUCLEOTIDE SEQUENCE [LARGE SCALE GENOMIC DNA]</scope>
</reference>
<dbReference type="Proteomes" id="UP000225553">
    <property type="component" value="Segment"/>
</dbReference>